<sequence length="125" mass="14788">MDVLKVMQIRRLIDWRITEQLCFIDIGYYNMSYSQLGSRPINTPAGLHPTNPGPRDQAFLSGVTSTSYKMRKEIYKIVLFKRLKRYIHMYRVDLMRYQEITEEKRNTNAYAQPVATFSPRRVPPP</sequence>
<dbReference type="HOGENOM" id="CLU_1993378_0_0_1"/>
<evidence type="ECO:0000313" key="2">
    <source>
        <dbReference type="Proteomes" id="UP000000724"/>
    </source>
</evidence>
<accession>B6HRG0</accession>
<dbReference type="VEuPathDB" id="FungiDB:PCH_Pc22g12170"/>
<gene>
    <name evidence="1" type="ORF">Pc22g12170</name>
    <name evidence="1" type="ORF">PCH_Pc22g12170</name>
</gene>
<evidence type="ECO:0000313" key="1">
    <source>
        <dbReference type="EMBL" id="CAP98505.1"/>
    </source>
</evidence>
<protein>
    <submittedName>
        <fullName evidence="1">Uncharacterized protein</fullName>
    </submittedName>
</protein>
<name>B6HRG0_PENRW</name>
<proteinExistence type="predicted"/>
<organism evidence="1 2">
    <name type="scientific">Penicillium rubens (strain ATCC 28089 / DSM 1075 / NRRL 1951 / Wisconsin 54-1255)</name>
    <name type="common">Penicillium chrysogenum</name>
    <dbReference type="NCBI Taxonomy" id="500485"/>
    <lineage>
        <taxon>Eukaryota</taxon>
        <taxon>Fungi</taxon>
        <taxon>Dikarya</taxon>
        <taxon>Ascomycota</taxon>
        <taxon>Pezizomycotina</taxon>
        <taxon>Eurotiomycetes</taxon>
        <taxon>Eurotiomycetidae</taxon>
        <taxon>Eurotiales</taxon>
        <taxon>Aspergillaceae</taxon>
        <taxon>Penicillium</taxon>
        <taxon>Penicillium chrysogenum species complex</taxon>
    </lineage>
</organism>
<reference evidence="1 2" key="1">
    <citation type="journal article" date="2008" name="Nat. Biotechnol.">
        <title>Genome sequencing and analysis of the filamentous fungus Penicillium chrysogenum.</title>
        <authorList>
            <person name="van den Berg M.A."/>
            <person name="Albang R."/>
            <person name="Albermann K."/>
            <person name="Badger J.H."/>
            <person name="Daran J.-M."/>
            <person name="Driessen A.J.M."/>
            <person name="Garcia-Estrada C."/>
            <person name="Fedorova N.D."/>
            <person name="Harris D.M."/>
            <person name="Heijne W.H.M."/>
            <person name="Joardar V.S."/>
            <person name="Kiel J.A.K.W."/>
            <person name="Kovalchuk A."/>
            <person name="Martin J.F."/>
            <person name="Nierman W.C."/>
            <person name="Nijland J.G."/>
            <person name="Pronk J.T."/>
            <person name="Roubos J.A."/>
            <person name="van der Klei I.J."/>
            <person name="van Peij N.N.M.E."/>
            <person name="Veenhuis M."/>
            <person name="von Doehren H."/>
            <person name="Wagner C."/>
            <person name="Wortman J.R."/>
            <person name="Bovenberg R.A.L."/>
        </authorList>
    </citation>
    <scope>NUCLEOTIDE SEQUENCE [LARGE SCALE GENOMIC DNA]</scope>
    <source>
        <strain evidence="2">ATCC 28089 / DSM 1075 / NRRL 1951 / Wisconsin 54-1255</strain>
    </source>
</reference>
<dbReference type="Proteomes" id="UP000000724">
    <property type="component" value="Contig Pc00c22"/>
</dbReference>
<keyword evidence="2" id="KW-1185">Reference proteome</keyword>
<dbReference type="AlphaFoldDB" id="B6HRG0"/>
<dbReference type="EMBL" id="AM920437">
    <property type="protein sequence ID" value="CAP98505.1"/>
    <property type="molecule type" value="Genomic_DNA"/>
</dbReference>